<evidence type="ECO:0000313" key="3">
    <source>
        <dbReference type="EMBL" id="GFR84687.1"/>
    </source>
</evidence>
<evidence type="ECO:0000256" key="1">
    <source>
        <dbReference type="ARBA" id="ARBA00005350"/>
    </source>
</evidence>
<comment type="similarity">
    <text evidence="1 2">Belongs to the phospholipid scramblase family.</text>
</comment>
<dbReference type="GO" id="GO:0017128">
    <property type="term" value="F:phospholipid scramblase activity"/>
    <property type="evidence" value="ECO:0007669"/>
    <property type="project" value="InterPro"/>
</dbReference>
<dbReference type="AlphaFoldDB" id="A0AAV4GG73"/>
<comment type="caution">
    <text evidence="3">The sequence shown here is derived from an EMBL/GenBank/DDBJ whole genome shotgun (WGS) entry which is preliminary data.</text>
</comment>
<keyword evidence="4" id="KW-1185">Reference proteome</keyword>
<dbReference type="Proteomes" id="UP000762676">
    <property type="component" value="Unassembled WGS sequence"/>
</dbReference>
<keyword evidence="2" id="KW-0106">Calcium</keyword>
<name>A0AAV4GG73_9GAST</name>
<evidence type="ECO:0000313" key="4">
    <source>
        <dbReference type="Proteomes" id="UP000762676"/>
    </source>
</evidence>
<dbReference type="EMBL" id="BMAT01001398">
    <property type="protein sequence ID" value="GFR84687.1"/>
    <property type="molecule type" value="Genomic_DNA"/>
</dbReference>
<sequence>MPNKYVLFNKDDQPLMYIEEALTLVDMPNKYVLFNKDDQPLMYIEEVPTGNPQRHRSLDVVAKDPAGQKLFHITRPSKPCSLCMFCCAYMKPCKYEGDVSLYDQNEKHLGHLIQKGSFKSAIMAVEDKDGDTLYEIKGKSALCTPTQEYRDYRFHFNMIQSRRHRRR</sequence>
<proteinExistence type="inferred from homology"/>
<keyword evidence="2" id="KW-0449">Lipoprotein</keyword>
<comment type="cofactor">
    <cofactor evidence="2">
        <name>Ca(2+)</name>
        <dbReference type="ChEBI" id="CHEBI:29108"/>
    </cofactor>
</comment>
<evidence type="ECO:0000256" key="2">
    <source>
        <dbReference type="RuleBase" id="RU363116"/>
    </source>
</evidence>
<dbReference type="PANTHER" id="PTHR23248">
    <property type="entry name" value="PHOSPHOLIPID SCRAMBLASE-RELATED"/>
    <property type="match status" value="1"/>
</dbReference>
<keyword evidence="2" id="KW-0564">Palmitate</keyword>
<organism evidence="3 4">
    <name type="scientific">Elysia marginata</name>
    <dbReference type="NCBI Taxonomy" id="1093978"/>
    <lineage>
        <taxon>Eukaryota</taxon>
        <taxon>Metazoa</taxon>
        <taxon>Spiralia</taxon>
        <taxon>Lophotrochozoa</taxon>
        <taxon>Mollusca</taxon>
        <taxon>Gastropoda</taxon>
        <taxon>Heterobranchia</taxon>
        <taxon>Euthyneura</taxon>
        <taxon>Panpulmonata</taxon>
        <taxon>Sacoglossa</taxon>
        <taxon>Placobranchoidea</taxon>
        <taxon>Plakobranchidae</taxon>
        <taxon>Elysia</taxon>
    </lineage>
</organism>
<gene>
    <name evidence="3" type="ORF">ElyMa_000677900</name>
</gene>
<reference evidence="3 4" key="1">
    <citation type="journal article" date="2021" name="Elife">
        <title>Chloroplast acquisition without the gene transfer in kleptoplastic sea slugs, Plakobranchus ocellatus.</title>
        <authorList>
            <person name="Maeda T."/>
            <person name="Takahashi S."/>
            <person name="Yoshida T."/>
            <person name="Shimamura S."/>
            <person name="Takaki Y."/>
            <person name="Nagai Y."/>
            <person name="Toyoda A."/>
            <person name="Suzuki Y."/>
            <person name="Arimoto A."/>
            <person name="Ishii H."/>
            <person name="Satoh N."/>
            <person name="Nishiyama T."/>
            <person name="Hasebe M."/>
            <person name="Maruyama T."/>
            <person name="Minagawa J."/>
            <person name="Obokata J."/>
            <person name="Shigenobu S."/>
        </authorList>
    </citation>
    <scope>NUCLEOTIDE SEQUENCE [LARGE SCALE GENOMIC DNA]</scope>
</reference>
<dbReference type="GO" id="GO:0005886">
    <property type="term" value="C:plasma membrane"/>
    <property type="evidence" value="ECO:0007669"/>
    <property type="project" value="TreeGrafter"/>
</dbReference>
<accession>A0AAV4GG73</accession>
<dbReference type="InterPro" id="IPR005552">
    <property type="entry name" value="Scramblase"/>
</dbReference>
<comment type="function">
    <text evidence="2">May mediate accelerated ATP-independent bidirectional transbilayer migration of phospholipids upon binding calcium ions that results in a loss of phospholipid asymmetry in the plasma membrane.</text>
</comment>
<dbReference type="PANTHER" id="PTHR23248:SF9">
    <property type="entry name" value="PHOSPHOLIPID SCRAMBLASE"/>
    <property type="match status" value="1"/>
</dbReference>
<protein>
    <recommendedName>
        <fullName evidence="2">Phospholipid scramblase</fullName>
    </recommendedName>
</protein>
<dbReference type="Pfam" id="PF03803">
    <property type="entry name" value="Scramblase"/>
    <property type="match status" value="1"/>
</dbReference>